<keyword evidence="2" id="KW-1185">Reference proteome</keyword>
<accession>G0QR63</accession>
<name>G0QR63_ICHMU</name>
<feature type="non-terminal residue" evidence="1">
    <location>
        <position position="182"/>
    </location>
</feature>
<dbReference type="AlphaFoldDB" id="G0QR63"/>
<sequence length="182" mass="21958">PLLTKQLSMNTIQQKQNAENSQERLPDLYMKKLKILVNLQNNRQSYPLQTNLKQGTNKPIFMPHSIWDKILKEVYWRSIDFKEENKIKLAICFNISKKMKKTVDKKYILKDQLQYYHKLIGIQFSSDLDIQIQQQRNDKQNKLNEYFNNLIQANQPFFTTEQVQYSNFRDNQRKQDILNKLK</sequence>
<evidence type="ECO:0000313" key="1">
    <source>
        <dbReference type="EMBL" id="EGR32292.1"/>
    </source>
</evidence>
<dbReference type="GeneID" id="14908451"/>
<reference evidence="1 2" key="1">
    <citation type="submission" date="2011-07" db="EMBL/GenBank/DDBJ databases">
        <authorList>
            <person name="Coyne R."/>
            <person name="Brami D."/>
            <person name="Johnson J."/>
            <person name="Hostetler J."/>
            <person name="Hannick L."/>
            <person name="Clark T."/>
            <person name="Cassidy-Hanley D."/>
            <person name="Inman J."/>
        </authorList>
    </citation>
    <scope>NUCLEOTIDE SEQUENCE [LARGE SCALE GENOMIC DNA]</scope>
    <source>
        <strain evidence="1 2">G5</strain>
    </source>
</reference>
<feature type="non-terminal residue" evidence="1">
    <location>
        <position position="1"/>
    </location>
</feature>
<dbReference type="InParanoid" id="G0QR63"/>
<dbReference type="RefSeq" id="XP_004035778.1">
    <property type="nucleotide sequence ID" value="XM_004035730.1"/>
</dbReference>
<proteinExistence type="predicted"/>
<dbReference type="OrthoDB" id="5364245at2759"/>
<organism evidence="1 2">
    <name type="scientific">Ichthyophthirius multifiliis</name>
    <name type="common">White spot disease agent</name>
    <name type="synonym">Ich</name>
    <dbReference type="NCBI Taxonomy" id="5932"/>
    <lineage>
        <taxon>Eukaryota</taxon>
        <taxon>Sar</taxon>
        <taxon>Alveolata</taxon>
        <taxon>Ciliophora</taxon>
        <taxon>Intramacronucleata</taxon>
        <taxon>Oligohymenophorea</taxon>
        <taxon>Hymenostomatida</taxon>
        <taxon>Ophryoglenina</taxon>
        <taxon>Ichthyophthirius</taxon>
    </lineage>
</organism>
<gene>
    <name evidence="1" type="ORF">IMG5_089360</name>
</gene>
<dbReference type="eggNOG" id="ENOG502R2RZ">
    <property type="taxonomic scope" value="Eukaryota"/>
</dbReference>
<protein>
    <submittedName>
        <fullName evidence="1">Uncharacterized protein</fullName>
    </submittedName>
</protein>
<evidence type="ECO:0000313" key="2">
    <source>
        <dbReference type="Proteomes" id="UP000008983"/>
    </source>
</evidence>
<dbReference type="EMBL" id="GL983728">
    <property type="protein sequence ID" value="EGR32292.1"/>
    <property type="molecule type" value="Genomic_DNA"/>
</dbReference>
<dbReference type="Proteomes" id="UP000008983">
    <property type="component" value="Unassembled WGS sequence"/>
</dbReference>